<dbReference type="EMBL" id="AZBU02000001">
    <property type="protein sequence ID" value="TMS39491.1"/>
    <property type="molecule type" value="Genomic_DNA"/>
</dbReference>
<comment type="caution">
    <text evidence="2">The sequence shown here is derived from an EMBL/GenBank/DDBJ whole genome shotgun (WGS) entry which is preliminary data.</text>
</comment>
<feature type="region of interest" description="Disordered" evidence="1">
    <location>
        <begin position="151"/>
        <end position="170"/>
    </location>
</feature>
<dbReference type="Proteomes" id="UP000298663">
    <property type="component" value="Unassembled WGS sequence"/>
</dbReference>
<feature type="region of interest" description="Disordered" evidence="1">
    <location>
        <begin position="51"/>
        <end position="135"/>
    </location>
</feature>
<organism evidence="2 3">
    <name type="scientific">Steinernema carpocapsae</name>
    <name type="common">Entomopathogenic nematode</name>
    <dbReference type="NCBI Taxonomy" id="34508"/>
    <lineage>
        <taxon>Eukaryota</taxon>
        <taxon>Metazoa</taxon>
        <taxon>Ecdysozoa</taxon>
        <taxon>Nematoda</taxon>
        <taxon>Chromadorea</taxon>
        <taxon>Rhabditida</taxon>
        <taxon>Tylenchina</taxon>
        <taxon>Panagrolaimomorpha</taxon>
        <taxon>Strongyloidoidea</taxon>
        <taxon>Steinernematidae</taxon>
        <taxon>Steinernema</taxon>
    </lineage>
</organism>
<feature type="compositionally biased region" description="Basic and acidic residues" evidence="1">
    <location>
        <begin position="82"/>
        <end position="97"/>
    </location>
</feature>
<gene>
    <name evidence="2" type="ORF">L596_006004</name>
</gene>
<name>A0A4U8V0X0_STECR</name>
<dbReference type="AlphaFoldDB" id="A0A4U8V0X0"/>
<evidence type="ECO:0000313" key="2">
    <source>
        <dbReference type="EMBL" id="TMS39491.1"/>
    </source>
</evidence>
<reference evidence="2 3" key="2">
    <citation type="journal article" date="2019" name="G3 (Bethesda)">
        <title>Hybrid Assembly of the Genome of the Entomopathogenic Nematode Steinernema carpocapsae Identifies the X-Chromosome.</title>
        <authorList>
            <person name="Serra L."/>
            <person name="Macchietto M."/>
            <person name="Macias-Munoz A."/>
            <person name="McGill C.J."/>
            <person name="Rodriguez I.M."/>
            <person name="Rodriguez B."/>
            <person name="Murad R."/>
            <person name="Mortazavi A."/>
        </authorList>
    </citation>
    <scope>NUCLEOTIDE SEQUENCE [LARGE SCALE GENOMIC DNA]</scope>
    <source>
        <strain evidence="2 3">ALL</strain>
    </source>
</reference>
<accession>A0A4U8V0X0</accession>
<proteinExistence type="predicted"/>
<reference evidence="2 3" key="1">
    <citation type="journal article" date="2015" name="Genome Biol.">
        <title>Comparative genomics of Steinernema reveals deeply conserved gene regulatory networks.</title>
        <authorList>
            <person name="Dillman A.R."/>
            <person name="Macchietto M."/>
            <person name="Porter C.F."/>
            <person name="Rogers A."/>
            <person name="Williams B."/>
            <person name="Antoshechkin I."/>
            <person name="Lee M.M."/>
            <person name="Goodwin Z."/>
            <person name="Lu X."/>
            <person name="Lewis E.E."/>
            <person name="Goodrich-Blair H."/>
            <person name="Stock S.P."/>
            <person name="Adams B.J."/>
            <person name="Sternberg P.W."/>
            <person name="Mortazavi A."/>
        </authorList>
    </citation>
    <scope>NUCLEOTIDE SEQUENCE [LARGE SCALE GENOMIC DNA]</scope>
    <source>
        <strain evidence="2 3">ALL</strain>
    </source>
</reference>
<evidence type="ECO:0000313" key="3">
    <source>
        <dbReference type="Proteomes" id="UP000298663"/>
    </source>
</evidence>
<keyword evidence="3" id="KW-1185">Reference proteome</keyword>
<sequence length="170" mass="19086">MNLTKIIRTSRTLFAPLQSHLRIDAMYSPFPTAQRQAFFYNIHYRRYHMEVPPRSRKPPPPPPTSSYDKSLYPPQAPTEEQNDSRNRRAERREEKRQARQQGAPSPEPLNTSPASSPAADTGTQPASPPPTLSHLAAEESVSHSFNNTFGFLDTTGDPTLRIDSSTTVKV</sequence>
<protein>
    <submittedName>
        <fullName evidence="2">Uncharacterized protein</fullName>
    </submittedName>
</protein>
<evidence type="ECO:0000256" key="1">
    <source>
        <dbReference type="SAM" id="MobiDB-lite"/>
    </source>
</evidence>